<evidence type="ECO:0000256" key="1">
    <source>
        <dbReference type="SAM" id="SignalP"/>
    </source>
</evidence>
<feature type="signal peptide" evidence="1">
    <location>
        <begin position="1"/>
        <end position="24"/>
    </location>
</feature>
<name>A0A2M4B718_9DIPT</name>
<accession>A0A2M4B718</accession>
<sequence length="71" mass="7829">MSIARHWQWISFVISLLNSAQERAEKPPPCSRTSSGAPISAVALDRYTRNFPWPVSTSLFSAKNASHISGL</sequence>
<reference evidence="2" key="1">
    <citation type="submission" date="2018-01" db="EMBL/GenBank/DDBJ databases">
        <title>An insight into the sialome of Amazonian anophelines.</title>
        <authorList>
            <person name="Ribeiro J.M."/>
            <person name="Scarpassa V."/>
            <person name="Calvo E."/>
        </authorList>
    </citation>
    <scope>NUCLEOTIDE SEQUENCE</scope>
    <source>
        <tissue evidence="2">Salivary glands</tissue>
    </source>
</reference>
<proteinExistence type="predicted"/>
<protein>
    <submittedName>
        <fullName evidence="2">Putative secreted protein</fullName>
    </submittedName>
</protein>
<dbReference type="EMBL" id="GGFK01015496">
    <property type="protein sequence ID" value="MBW48817.1"/>
    <property type="molecule type" value="Transcribed_RNA"/>
</dbReference>
<organism evidence="2">
    <name type="scientific">Anopheles triannulatus</name>
    <dbReference type="NCBI Taxonomy" id="58253"/>
    <lineage>
        <taxon>Eukaryota</taxon>
        <taxon>Metazoa</taxon>
        <taxon>Ecdysozoa</taxon>
        <taxon>Arthropoda</taxon>
        <taxon>Hexapoda</taxon>
        <taxon>Insecta</taxon>
        <taxon>Pterygota</taxon>
        <taxon>Neoptera</taxon>
        <taxon>Endopterygota</taxon>
        <taxon>Diptera</taxon>
        <taxon>Nematocera</taxon>
        <taxon>Culicoidea</taxon>
        <taxon>Culicidae</taxon>
        <taxon>Anophelinae</taxon>
        <taxon>Anopheles</taxon>
    </lineage>
</organism>
<evidence type="ECO:0000313" key="2">
    <source>
        <dbReference type="EMBL" id="MBW48817.1"/>
    </source>
</evidence>
<feature type="chain" id="PRO_5014785689" evidence="1">
    <location>
        <begin position="25"/>
        <end position="71"/>
    </location>
</feature>
<keyword evidence="1" id="KW-0732">Signal</keyword>
<dbReference type="AlphaFoldDB" id="A0A2M4B718"/>